<keyword evidence="4" id="KW-1185">Reference proteome</keyword>
<reference evidence="3" key="1">
    <citation type="submission" date="2017-01" db="EMBL/GenBank/DDBJ databases">
        <authorList>
            <person name="Mah S.A."/>
            <person name="Swanson W.J."/>
            <person name="Moy G.W."/>
            <person name="Vacquier V.D."/>
        </authorList>
    </citation>
    <scope>NUCLEOTIDE SEQUENCE [LARGE SCALE GENOMIC DNA]</scope>
    <source>
        <strain evidence="3">COL-18-3</strain>
    </source>
</reference>
<feature type="compositionally biased region" description="Basic and acidic residues" evidence="1">
    <location>
        <begin position="57"/>
        <end position="67"/>
    </location>
</feature>
<gene>
    <name evidence="3" type="ORF">AX774_g3936</name>
    <name evidence="2" type="ORF">AX774_g6452</name>
</gene>
<protein>
    <submittedName>
        <fullName evidence="3">Uncharacterized protein</fullName>
    </submittedName>
</protein>
<comment type="caution">
    <text evidence="3">The sequence shown here is derived from an EMBL/GenBank/DDBJ whole genome shotgun (WGS) entry which is preliminary data.</text>
</comment>
<dbReference type="AlphaFoldDB" id="A0A1R1PNP7"/>
<dbReference type="OrthoDB" id="5340910at2759"/>
<dbReference type="EMBL" id="LSSK01001304">
    <property type="protein sequence ID" value="OMH80125.1"/>
    <property type="molecule type" value="Genomic_DNA"/>
</dbReference>
<organism evidence="3 4">
    <name type="scientific">Zancudomyces culisetae</name>
    <name type="common">Gut fungus</name>
    <name type="synonym">Smittium culisetae</name>
    <dbReference type="NCBI Taxonomy" id="1213189"/>
    <lineage>
        <taxon>Eukaryota</taxon>
        <taxon>Fungi</taxon>
        <taxon>Fungi incertae sedis</taxon>
        <taxon>Zoopagomycota</taxon>
        <taxon>Kickxellomycotina</taxon>
        <taxon>Harpellomycetes</taxon>
        <taxon>Harpellales</taxon>
        <taxon>Legeriomycetaceae</taxon>
        <taxon>Zancudomyces</taxon>
    </lineage>
</organism>
<accession>A0A1R1PNP7</accession>
<evidence type="ECO:0000313" key="4">
    <source>
        <dbReference type="Proteomes" id="UP000188320"/>
    </source>
</evidence>
<evidence type="ECO:0000256" key="1">
    <source>
        <dbReference type="SAM" id="MobiDB-lite"/>
    </source>
</evidence>
<evidence type="ECO:0000313" key="2">
    <source>
        <dbReference type="EMBL" id="OMH80125.1"/>
    </source>
</evidence>
<evidence type="ECO:0000313" key="3">
    <source>
        <dbReference type="EMBL" id="OMH82584.1"/>
    </source>
</evidence>
<feature type="region of interest" description="Disordered" evidence="1">
    <location>
        <begin position="56"/>
        <end position="83"/>
    </location>
</feature>
<sequence>MRCEGYKPSQDSERPDLGLSIIKYRRSVLCSTLIGSAKNIRQCYLGKDAIKPVSFDQKADDESKKNQDGQTNEGASLKKRETRHKKTIFSKRQGFVTPKPLCMKTCMDWVDSLSTIAKNTTLCQSTNTLGIDLAMKGFYDTCKVYPLNGVDNCVSGDEIEVDTCGKPYDKNNFTF</sequence>
<proteinExistence type="predicted"/>
<dbReference type="EMBL" id="LSSK01000635">
    <property type="protein sequence ID" value="OMH82584.1"/>
    <property type="molecule type" value="Genomic_DNA"/>
</dbReference>
<dbReference type="Proteomes" id="UP000188320">
    <property type="component" value="Unassembled WGS sequence"/>
</dbReference>
<reference evidence="4" key="2">
    <citation type="submission" date="2017-01" db="EMBL/GenBank/DDBJ databases">
        <authorList>
            <person name="Wang Y."/>
            <person name="White M."/>
            <person name="Kvist S."/>
            <person name="Moncalvo J.-M."/>
        </authorList>
    </citation>
    <scope>NUCLEOTIDE SEQUENCE [LARGE SCALE GENOMIC DNA]</scope>
    <source>
        <strain evidence="4">COL-18-3</strain>
    </source>
</reference>
<name>A0A1R1PNP7_ZANCU</name>